<feature type="transmembrane region" description="Helical" evidence="2">
    <location>
        <begin position="165"/>
        <end position="183"/>
    </location>
</feature>
<feature type="transmembrane region" description="Helical" evidence="2">
    <location>
        <begin position="345"/>
        <end position="366"/>
    </location>
</feature>
<accession>A0A917LQJ8</accession>
<feature type="transmembrane region" description="Helical" evidence="2">
    <location>
        <begin position="387"/>
        <end position="414"/>
    </location>
</feature>
<name>A0A917LQJ8_9MICC</name>
<feature type="transmembrane region" description="Helical" evidence="2">
    <location>
        <begin position="44"/>
        <end position="67"/>
    </location>
</feature>
<feature type="transmembrane region" description="Helical" evidence="2">
    <location>
        <begin position="79"/>
        <end position="96"/>
    </location>
</feature>
<evidence type="ECO:0000313" key="5">
    <source>
        <dbReference type="Proteomes" id="UP000638848"/>
    </source>
</evidence>
<feature type="transmembrane region" description="Helical" evidence="2">
    <location>
        <begin position="126"/>
        <end position="145"/>
    </location>
</feature>
<dbReference type="AlphaFoldDB" id="A0A917LQJ8"/>
<dbReference type="Proteomes" id="UP000638848">
    <property type="component" value="Unassembled WGS sequence"/>
</dbReference>
<evidence type="ECO:0000313" key="4">
    <source>
        <dbReference type="EMBL" id="GGG52075.1"/>
    </source>
</evidence>
<evidence type="ECO:0000256" key="2">
    <source>
        <dbReference type="SAM" id="Phobius"/>
    </source>
</evidence>
<feature type="transmembrane region" description="Helical" evidence="2">
    <location>
        <begin position="103"/>
        <end position="120"/>
    </location>
</feature>
<feature type="transmembrane region" description="Helical" evidence="2">
    <location>
        <begin position="306"/>
        <end position="339"/>
    </location>
</feature>
<reference evidence="4" key="1">
    <citation type="journal article" date="2014" name="Int. J. Syst. Evol. Microbiol.">
        <title>Complete genome sequence of Corynebacterium casei LMG S-19264T (=DSM 44701T), isolated from a smear-ripened cheese.</title>
        <authorList>
            <consortium name="US DOE Joint Genome Institute (JGI-PGF)"/>
            <person name="Walter F."/>
            <person name="Albersmeier A."/>
            <person name="Kalinowski J."/>
            <person name="Ruckert C."/>
        </authorList>
    </citation>
    <scope>NUCLEOTIDE SEQUENCE</scope>
    <source>
        <strain evidence="4">CGMCC 1.12187</strain>
    </source>
</reference>
<proteinExistence type="predicted"/>
<gene>
    <name evidence="4" type="ORF">GCM10011374_13510</name>
</gene>
<comment type="caution">
    <text evidence="4">The sequence shown here is derived from an EMBL/GenBank/DDBJ whole genome shotgun (WGS) entry which is preliminary data.</text>
</comment>
<feature type="transmembrane region" description="Helical" evidence="2">
    <location>
        <begin position="253"/>
        <end position="276"/>
    </location>
</feature>
<evidence type="ECO:0000256" key="1">
    <source>
        <dbReference type="SAM" id="MobiDB-lite"/>
    </source>
</evidence>
<feature type="compositionally biased region" description="Low complexity" evidence="1">
    <location>
        <begin position="8"/>
        <end position="38"/>
    </location>
</feature>
<reference evidence="4" key="2">
    <citation type="submission" date="2020-09" db="EMBL/GenBank/DDBJ databases">
        <authorList>
            <person name="Sun Q."/>
            <person name="Zhou Y."/>
        </authorList>
    </citation>
    <scope>NUCLEOTIDE SEQUENCE</scope>
    <source>
        <strain evidence="4">CGMCC 1.12187</strain>
    </source>
</reference>
<dbReference type="Pfam" id="PF07158">
    <property type="entry name" value="MatC_N"/>
    <property type="match status" value="1"/>
</dbReference>
<feature type="transmembrane region" description="Helical" evidence="2">
    <location>
        <begin position="213"/>
        <end position="233"/>
    </location>
</feature>
<feature type="region of interest" description="Disordered" evidence="1">
    <location>
        <begin position="1"/>
        <end position="39"/>
    </location>
</feature>
<keyword evidence="5" id="KW-1185">Reference proteome</keyword>
<feature type="domain" description="Dicarboxylate carrier MatC N-terminal" evidence="3">
    <location>
        <begin position="81"/>
        <end position="227"/>
    </location>
</feature>
<sequence>MTETLRDTAAPGRTTAAGPTPPGGRTAVPEAGARGGPPARRRRTLVRAVVGLAILGLLAIVLGSTILDPAGPTTEPTMTATQIIPLVILVVMFVVATKWPLNIGVMGLVASFGVGYFMLGMDDKEILAEFPAHIVLTIIGVTYFFSMAQRNGTIDVIVQNCVRLVRGRTLLLPWVFFLIAAVLTGLGTFSPAAVALLAPAAIGFAYESRLHPVLMGAFIINGAHAGGFSPLSVAGVLVHDIAAENGFPISRGALFAASFALNLVLSVLTIVLFAVLGRLRDGQAGRHADVDTTGSHRPHGQQILTLGLIAAMLVCTLGFHMPIGFVALSAGLLLALVNIKEHQTFIGGISWSTVLLVAGMITYVSLLQHVGVIDSLAHMALALGAPLLVAVVLCYVIGVGSAFASSTALLTAFIPMAGPLLATSTLSVSGTVAALAVAATVVDVSPFSTDGALVVANAREDDRQRVYRQLMIYAGGVVLVAPALAWALLVPTGIM</sequence>
<protein>
    <recommendedName>
        <fullName evidence="3">Dicarboxylate carrier MatC N-terminal domain-containing protein</fullName>
    </recommendedName>
</protein>
<feature type="transmembrane region" description="Helical" evidence="2">
    <location>
        <begin position="189"/>
        <end position="206"/>
    </location>
</feature>
<feature type="transmembrane region" description="Helical" evidence="2">
    <location>
        <begin position="470"/>
        <end position="489"/>
    </location>
</feature>
<dbReference type="InterPro" id="IPR009827">
    <property type="entry name" value="MatC_N"/>
</dbReference>
<organism evidence="4 5">
    <name type="scientific">Kocuria dechangensis</name>
    <dbReference type="NCBI Taxonomy" id="1176249"/>
    <lineage>
        <taxon>Bacteria</taxon>
        <taxon>Bacillati</taxon>
        <taxon>Actinomycetota</taxon>
        <taxon>Actinomycetes</taxon>
        <taxon>Micrococcales</taxon>
        <taxon>Micrococcaceae</taxon>
        <taxon>Kocuria</taxon>
    </lineage>
</organism>
<keyword evidence="2" id="KW-0812">Transmembrane</keyword>
<keyword evidence="2" id="KW-1133">Transmembrane helix</keyword>
<dbReference type="EMBL" id="BMEQ01000005">
    <property type="protein sequence ID" value="GGG52075.1"/>
    <property type="molecule type" value="Genomic_DNA"/>
</dbReference>
<evidence type="ECO:0000259" key="3">
    <source>
        <dbReference type="Pfam" id="PF07158"/>
    </source>
</evidence>
<dbReference type="RefSeq" id="WP_188535509.1">
    <property type="nucleotide sequence ID" value="NZ_BMEQ01000005.1"/>
</dbReference>
<keyword evidence="2" id="KW-0472">Membrane</keyword>